<comment type="subcellular location">
    <subcellularLocation>
        <location evidence="1">Membrane</location>
    </subcellularLocation>
</comment>
<proteinExistence type="predicted"/>
<dbReference type="PROSITE" id="PS01068">
    <property type="entry name" value="OMPA_1"/>
    <property type="match status" value="1"/>
</dbReference>
<keyword evidence="5" id="KW-0732">Signal</keyword>
<evidence type="ECO:0000259" key="6">
    <source>
        <dbReference type="PROSITE" id="PS51123"/>
    </source>
</evidence>
<evidence type="ECO:0000313" key="8">
    <source>
        <dbReference type="Proteomes" id="UP000824055"/>
    </source>
</evidence>
<dbReference type="InterPro" id="IPR036737">
    <property type="entry name" value="OmpA-like_sf"/>
</dbReference>
<dbReference type="InterPro" id="IPR006665">
    <property type="entry name" value="OmpA-like"/>
</dbReference>
<dbReference type="PROSITE" id="PS51123">
    <property type="entry name" value="OMPA_2"/>
    <property type="match status" value="1"/>
</dbReference>
<feature type="coiled-coil region" evidence="4">
    <location>
        <begin position="231"/>
        <end position="261"/>
    </location>
</feature>
<evidence type="ECO:0000256" key="3">
    <source>
        <dbReference type="PROSITE-ProRule" id="PRU00473"/>
    </source>
</evidence>
<dbReference type="Pfam" id="PF00691">
    <property type="entry name" value="OmpA"/>
    <property type="match status" value="1"/>
</dbReference>
<evidence type="ECO:0000256" key="2">
    <source>
        <dbReference type="ARBA" id="ARBA00023136"/>
    </source>
</evidence>
<reference evidence="7" key="1">
    <citation type="journal article" date="2021" name="PeerJ">
        <title>Extensive microbial diversity within the chicken gut microbiome revealed by metagenomics and culture.</title>
        <authorList>
            <person name="Gilroy R."/>
            <person name="Ravi A."/>
            <person name="Getino M."/>
            <person name="Pursley I."/>
            <person name="Horton D.L."/>
            <person name="Alikhan N.F."/>
            <person name="Baker D."/>
            <person name="Gharbi K."/>
            <person name="Hall N."/>
            <person name="Watson M."/>
            <person name="Adriaenssens E.M."/>
            <person name="Foster-Nyarko E."/>
            <person name="Jarju S."/>
            <person name="Secka A."/>
            <person name="Antonio M."/>
            <person name="Oren A."/>
            <person name="Chaudhuri R.R."/>
            <person name="La Ragione R."/>
            <person name="Hildebrand F."/>
            <person name="Pallen M.J."/>
        </authorList>
    </citation>
    <scope>NUCLEOTIDE SEQUENCE</scope>
    <source>
        <strain evidence="7">ChiHecec3B27-8219</strain>
    </source>
</reference>
<dbReference type="PANTHER" id="PTHR30329:SF21">
    <property type="entry name" value="LIPOPROTEIN YIAD-RELATED"/>
    <property type="match status" value="1"/>
</dbReference>
<protein>
    <submittedName>
        <fullName evidence="7">OmpA family protein</fullName>
    </submittedName>
</protein>
<comment type="caution">
    <text evidence="7">The sequence shown here is derived from an EMBL/GenBank/DDBJ whole genome shotgun (WGS) entry which is preliminary data.</text>
</comment>
<name>A0A9D2FXJ9_9BACT</name>
<accession>A0A9D2FXJ9</accession>
<dbReference type="Gene3D" id="3.30.1330.60">
    <property type="entry name" value="OmpA-like domain"/>
    <property type="match status" value="1"/>
</dbReference>
<dbReference type="SUPFAM" id="SSF103088">
    <property type="entry name" value="OmpA-like"/>
    <property type="match status" value="1"/>
</dbReference>
<feature type="signal peptide" evidence="5">
    <location>
        <begin position="1"/>
        <end position="19"/>
    </location>
</feature>
<dbReference type="InterPro" id="IPR006690">
    <property type="entry name" value="OMPA-like_CS"/>
</dbReference>
<feature type="chain" id="PRO_5038649484" evidence="5">
    <location>
        <begin position="20"/>
        <end position="381"/>
    </location>
</feature>
<dbReference type="Proteomes" id="UP000824055">
    <property type="component" value="Unassembled WGS sequence"/>
</dbReference>
<dbReference type="GO" id="GO:0009279">
    <property type="term" value="C:cell outer membrane"/>
    <property type="evidence" value="ECO:0007669"/>
    <property type="project" value="InterPro"/>
</dbReference>
<dbReference type="AlphaFoldDB" id="A0A9D2FXJ9"/>
<evidence type="ECO:0000256" key="5">
    <source>
        <dbReference type="SAM" id="SignalP"/>
    </source>
</evidence>
<organism evidence="7 8">
    <name type="scientific">Candidatus Prevotella avicola</name>
    <dbReference type="NCBI Taxonomy" id="2838738"/>
    <lineage>
        <taxon>Bacteria</taxon>
        <taxon>Pseudomonadati</taxon>
        <taxon>Bacteroidota</taxon>
        <taxon>Bacteroidia</taxon>
        <taxon>Bacteroidales</taxon>
        <taxon>Prevotellaceae</taxon>
        <taxon>Prevotella</taxon>
    </lineage>
</organism>
<dbReference type="CDD" id="cd07185">
    <property type="entry name" value="OmpA_C-like"/>
    <property type="match status" value="1"/>
</dbReference>
<evidence type="ECO:0000256" key="4">
    <source>
        <dbReference type="SAM" id="Coils"/>
    </source>
</evidence>
<reference evidence="7" key="2">
    <citation type="submission" date="2021-04" db="EMBL/GenBank/DDBJ databases">
        <authorList>
            <person name="Gilroy R."/>
        </authorList>
    </citation>
    <scope>NUCLEOTIDE SEQUENCE</scope>
    <source>
        <strain evidence="7">ChiHecec3B27-8219</strain>
    </source>
</reference>
<feature type="domain" description="OmpA-like" evidence="6">
    <location>
        <begin position="271"/>
        <end position="381"/>
    </location>
</feature>
<gene>
    <name evidence="7" type="ORF">H9966_04965</name>
</gene>
<keyword evidence="4" id="KW-0175">Coiled coil</keyword>
<dbReference type="EMBL" id="DXBE01000038">
    <property type="protein sequence ID" value="HIZ69224.1"/>
    <property type="molecule type" value="Genomic_DNA"/>
</dbReference>
<evidence type="ECO:0000313" key="7">
    <source>
        <dbReference type="EMBL" id="HIZ69224.1"/>
    </source>
</evidence>
<dbReference type="PANTHER" id="PTHR30329">
    <property type="entry name" value="STATOR ELEMENT OF FLAGELLAR MOTOR COMPLEX"/>
    <property type="match status" value="1"/>
</dbReference>
<evidence type="ECO:0000256" key="1">
    <source>
        <dbReference type="ARBA" id="ARBA00004370"/>
    </source>
</evidence>
<keyword evidence="2 3" id="KW-0472">Membrane</keyword>
<dbReference type="InterPro" id="IPR050330">
    <property type="entry name" value="Bact_OuterMem_StrucFunc"/>
</dbReference>
<sequence length="381" mass="41674">MKKLLFLMVFAGVSFTSFAQNAVPTEQYSVATNSFWSNWFIQVGVDWNVFYADQEHGNNYGRAPWRSFRSNPGASVAIGKWFTPGIGLRTKVQGIWGKTVGLDDNNRNSNKYWLVNEQVMFNLSNMLCGYSETRVWNVIPFAGAGVGRNMTYNRYAIGLSAGIQSSWKLSQKVRIYGEVGLNSMTGDFDGFSVAGNRGWDNADNNVYAEVGLTFNLGSATWAATPDVDAIMTQHQAELDALNAKLNDANSENARLKELLANQKPVQEGPDVAAELAKIPVSVFFNINKSEIADEKDLVNVQVLADYAKANDLNMVVTGYADSETGSAEFNQKLSEERANTVANELQNMGVSASKITAKGNGGVADLTPIANNRRAIVQISK</sequence>